<dbReference type="AlphaFoldDB" id="A0A0E0UUU3"/>
<accession>A0A0E0UUU3</accession>
<name>A0A0E0UUU3_LISMM</name>
<reference evidence="2 3" key="1">
    <citation type="journal article" date="2011" name="J. Bacteriol.">
        <title>Genome sequence of the nonpathogenic Listeria monocytogenes serovar 4a strain M7.</title>
        <authorList>
            <person name="Chen J."/>
            <person name="Xia Y."/>
            <person name="Cheng C."/>
            <person name="Fang C."/>
            <person name="Shan Y."/>
            <person name="Jin G."/>
            <person name="Fang W."/>
        </authorList>
    </citation>
    <scope>NUCLEOTIDE SEQUENCE [LARGE SCALE GENOMIC DNA]</scope>
    <source>
        <strain evidence="2 3">M7</strain>
    </source>
</reference>
<dbReference type="HOGENOM" id="CLU_161873_1_1_9"/>
<feature type="domain" description="Cysteine-rich CPCC" evidence="1">
    <location>
        <begin position="56"/>
        <end position="95"/>
    </location>
</feature>
<gene>
    <name evidence="2" type="ordered locus">LMM7_1141</name>
</gene>
<protein>
    <recommendedName>
        <fullName evidence="1">Cysteine-rich CPCC domain-containing protein</fullName>
    </recommendedName>
</protein>
<dbReference type="Proteomes" id="UP000000486">
    <property type="component" value="Chromosome"/>
</dbReference>
<proteinExistence type="predicted"/>
<dbReference type="PATRIC" id="fig|1030009.3.peg.1130"/>
<feature type="domain" description="Cysteine-rich CPCC" evidence="1">
    <location>
        <begin position="5"/>
        <end position="43"/>
    </location>
</feature>
<evidence type="ECO:0000259" key="1">
    <source>
        <dbReference type="Pfam" id="PF14206"/>
    </source>
</evidence>
<sequence length="96" mass="11151">MPKHRCACCNSLTIEVRGEFEICQVCYWEDEAYFVFDEAEIYSHYQNISTIEDLLNIRSSANNGLTLLEARQNFKQFGACELAMKKFVREPTADEL</sequence>
<dbReference type="Pfam" id="PF14206">
    <property type="entry name" value="Cys_rich_CPCC"/>
    <property type="match status" value="2"/>
</dbReference>
<dbReference type="InterPro" id="IPR025983">
    <property type="entry name" value="Cys_rich_CPCC"/>
</dbReference>
<dbReference type="RefSeq" id="WP_012581542.1">
    <property type="nucleotide sequence ID" value="NC_017537.1"/>
</dbReference>
<dbReference type="EMBL" id="CP002816">
    <property type="protein sequence ID" value="AEH92146.1"/>
    <property type="molecule type" value="Genomic_DNA"/>
</dbReference>
<organism evidence="2 3">
    <name type="scientific">Listeria monocytogenes serotype 4a (strain M7)</name>
    <dbReference type="NCBI Taxonomy" id="1030009"/>
    <lineage>
        <taxon>Bacteria</taxon>
        <taxon>Bacillati</taxon>
        <taxon>Bacillota</taxon>
        <taxon>Bacilli</taxon>
        <taxon>Bacillales</taxon>
        <taxon>Listeriaceae</taxon>
        <taxon>Listeria</taxon>
    </lineage>
</organism>
<evidence type="ECO:0000313" key="3">
    <source>
        <dbReference type="Proteomes" id="UP000000486"/>
    </source>
</evidence>
<evidence type="ECO:0000313" key="2">
    <source>
        <dbReference type="EMBL" id="AEH92146.1"/>
    </source>
</evidence>
<dbReference type="KEGG" id="lmq:LMM7_1141"/>